<dbReference type="PANTHER" id="PTHR34448">
    <property type="entry name" value="AMINOPEPTIDASE"/>
    <property type="match status" value="1"/>
</dbReference>
<dbReference type="InterPro" id="IPR052170">
    <property type="entry name" value="M29_Exopeptidase"/>
</dbReference>
<evidence type="ECO:0000256" key="6">
    <source>
        <dbReference type="ARBA" id="ARBA00022670"/>
    </source>
</evidence>
<dbReference type="Pfam" id="PF02073">
    <property type="entry name" value="Peptidase_M29"/>
    <property type="match status" value="1"/>
</dbReference>
<evidence type="ECO:0000256" key="1">
    <source>
        <dbReference type="ARBA" id="ARBA00001941"/>
    </source>
</evidence>
<comment type="caution">
    <text evidence="10">The sequence shown here is derived from an EMBL/GenBank/DDBJ whole genome shotgun (WGS) entry which is preliminary data.</text>
</comment>
<dbReference type="EC" id="3.4.11.-" evidence="10"/>
<evidence type="ECO:0000256" key="2">
    <source>
        <dbReference type="ARBA" id="ARBA00001946"/>
    </source>
</evidence>
<name>A0A9C7L9V4_9BACI</name>
<dbReference type="SUPFAM" id="SSF144052">
    <property type="entry name" value="Thermophilic metalloprotease-like"/>
    <property type="match status" value="1"/>
</dbReference>
<dbReference type="InterPro" id="IPR035097">
    <property type="entry name" value="M29_N-terminal"/>
</dbReference>
<reference evidence="10" key="1">
    <citation type="submission" date="2021-10" db="EMBL/GenBank/DDBJ databases">
        <authorList>
            <person name="Criscuolo A."/>
        </authorList>
    </citation>
    <scope>NUCLEOTIDE SEQUENCE</scope>
    <source>
        <strain evidence="10">CIP111885</strain>
    </source>
</reference>
<evidence type="ECO:0000256" key="7">
    <source>
        <dbReference type="ARBA" id="ARBA00022723"/>
    </source>
</evidence>
<dbReference type="GO" id="GO:0008237">
    <property type="term" value="F:metallopeptidase activity"/>
    <property type="evidence" value="ECO:0007669"/>
    <property type="project" value="UniProtKB-KW"/>
</dbReference>
<dbReference type="EMBL" id="CAKJTG010000004">
    <property type="protein sequence ID" value="CAG9607263.1"/>
    <property type="molecule type" value="Genomic_DNA"/>
</dbReference>
<dbReference type="RefSeq" id="WP_230495528.1">
    <property type="nucleotide sequence ID" value="NZ_CAKJTG010000004.1"/>
</dbReference>
<keyword evidence="8 10" id="KW-0378">Hydrolase</keyword>
<dbReference type="GO" id="GO:0006508">
    <property type="term" value="P:proteolysis"/>
    <property type="evidence" value="ECO:0007669"/>
    <property type="project" value="UniProtKB-KW"/>
</dbReference>
<keyword evidence="6" id="KW-0645">Protease</keyword>
<evidence type="ECO:0000256" key="8">
    <source>
        <dbReference type="ARBA" id="ARBA00022801"/>
    </source>
</evidence>
<dbReference type="InterPro" id="IPR000787">
    <property type="entry name" value="Peptidase_M29"/>
</dbReference>
<dbReference type="Gene3D" id="3.40.1830.10">
    <property type="entry name" value="Thermophilic metalloprotease (M29)"/>
    <property type="match status" value="1"/>
</dbReference>
<comment type="similarity">
    <text evidence="4">Belongs to the peptidase M29 family.</text>
</comment>
<organism evidence="10 11">
    <name type="scientific">Pseudoneobacillus rhizosphaerae</name>
    <dbReference type="NCBI Taxonomy" id="2880968"/>
    <lineage>
        <taxon>Bacteria</taxon>
        <taxon>Bacillati</taxon>
        <taxon>Bacillota</taxon>
        <taxon>Bacilli</taxon>
        <taxon>Bacillales</taxon>
        <taxon>Bacillaceae</taxon>
        <taxon>Pseudoneobacillus</taxon>
    </lineage>
</organism>
<evidence type="ECO:0000256" key="3">
    <source>
        <dbReference type="ARBA" id="ARBA00001947"/>
    </source>
</evidence>
<gene>
    <name evidence="10" type="ORF">NEOCIP111885_00953</name>
</gene>
<proteinExistence type="inferred from homology"/>
<dbReference type="Proteomes" id="UP000789845">
    <property type="component" value="Unassembled WGS sequence"/>
</dbReference>
<evidence type="ECO:0000256" key="4">
    <source>
        <dbReference type="ARBA" id="ARBA00008236"/>
    </source>
</evidence>
<evidence type="ECO:0000256" key="9">
    <source>
        <dbReference type="ARBA" id="ARBA00023049"/>
    </source>
</evidence>
<dbReference type="PANTHER" id="PTHR34448:SF3">
    <property type="entry name" value="AMINOPEPTIDASE AMPS"/>
    <property type="match status" value="1"/>
</dbReference>
<dbReference type="PRINTS" id="PR00919">
    <property type="entry name" value="THERMOPTASE"/>
</dbReference>
<dbReference type="AlphaFoldDB" id="A0A9C7L9V4"/>
<comment type="cofactor">
    <cofactor evidence="1">
        <name>Co(2+)</name>
        <dbReference type="ChEBI" id="CHEBI:48828"/>
    </cofactor>
</comment>
<evidence type="ECO:0000313" key="11">
    <source>
        <dbReference type="Proteomes" id="UP000789845"/>
    </source>
</evidence>
<keyword evidence="11" id="KW-1185">Reference proteome</keyword>
<comment type="cofactor">
    <cofactor evidence="3">
        <name>Zn(2+)</name>
        <dbReference type="ChEBI" id="CHEBI:29105"/>
    </cofactor>
</comment>
<keyword evidence="9" id="KW-0482">Metalloprotease</keyword>
<dbReference type="GO" id="GO:0046872">
    <property type="term" value="F:metal ion binding"/>
    <property type="evidence" value="ECO:0007669"/>
    <property type="project" value="UniProtKB-KW"/>
</dbReference>
<accession>A0A9C7L9V4</accession>
<protein>
    <submittedName>
        <fullName evidence="10">Aminopeptidase 2</fullName>
        <ecNumber evidence="10">3.4.11.-</ecNumber>
    </submittedName>
</protein>
<keyword evidence="5 10" id="KW-0031">Aminopeptidase</keyword>
<keyword evidence="7" id="KW-0479">Metal-binding</keyword>
<dbReference type="GO" id="GO:0004177">
    <property type="term" value="F:aminopeptidase activity"/>
    <property type="evidence" value="ECO:0007669"/>
    <property type="project" value="UniProtKB-KW"/>
</dbReference>
<comment type="cofactor">
    <cofactor evidence="2">
        <name>Mg(2+)</name>
        <dbReference type="ChEBI" id="CHEBI:18420"/>
    </cofactor>
</comment>
<evidence type="ECO:0000256" key="5">
    <source>
        <dbReference type="ARBA" id="ARBA00022438"/>
    </source>
</evidence>
<sequence length="409" mass="46195">MNNQYLEQYARLIVKTGVNLQKDQTLVIFSPIEVASFTRLIAQCAYDEGAKDVVVRWEDEQLSKIKYVSAPDETLETVPEWQKEFYLSYAREGAAFVSIYAEDPELMKGVDSSRIQKASKAMGTAIREYRERRMNNQNRWVVVSVPTEAWAKKVFPEASETEAVERLWEVIFQTVRADKENPVEAWKEHCQNLKKRRVYFDENPVKSLHIQNSLGTDLQVELPEGNIWLGGSEFSPDGVEFVANMPTEELFTVPKKTGVNGKVVASMPLNHNGSLIENFSLEFKDGKVVAFEAEKGYETLKNIVETDEGSCYLGELALVPYNSPISNLNILFYNTLFDENASCHLAIGKAYPVCIKNGDKMSKEELEAAGVNDSLTHVDFMFGTEDLTITGTTMNNEEIAIFRNGNFVI</sequence>
<evidence type="ECO:0000313" key="10">
    <source>
        <dbReference type="EMBL" id="CAG9607263.1"/>
    </source>
</evidence>